<accession>A0A1N6LW60</accession>
<reference evidence="4 5" key="1">
    <citation type="journal article" date="2012" name="Nucleic Acids Res.">
        <title>Sequencing of the smallest Apicomplexan genome from the human pathogen Babesia microti.</title>
        <authorList>
            <person name="Cornillot E."/>
            <person name="Hadj-Kaddour K."/>
            <person name="Dassouli A."/>
            <person name="Noel B."/>
            <person name="Ranwez V."/>
            <person name="Vacherie B."/>
            <person name="Augagneur Y."/>
            <person name="Bres V."/>
            <person name="Duclos A."/>
            <person name="Randazzo S."/>
            <person name="Carcy B."/>
            <person name="Debierre-Grockiego F."/>
            <person name="Delbecq S."/>
            <person name="Moubri-Menage K."/>
            <person name="Shams-Eldin H."/>
            <person name="Usmani-Brown S."/>
            <person name="Bringaud F."/>
            <person name="Wincker P."/>
            <person name="Vivares C.P."/>
            <person name="Schwarz R.T."/>
            <person name="Schetters T.P."/>
            <person name="Krause P.J."/>
            <person name="Gorenflot A."/>
            <person name="Berry V."/>
            <person name="Barbe V."/>
            <person name="Ben Mamoun C."/>
        </authorList>
    </citation>
    <scope>NUCLEOTIDE SEQUENCE [LARGE SCALE GENOMIC DNA]</scope>
    <source>
        <strain evidence="4 5">RI</strain>
    </source>
</reference>
<dbReference type="RefSeq" id="XP_021337234.1">
    <property type="nucleotide sequence ID" value="XM_021481588.1"/>
</dbReference>
<dbReference type="KEGG" id="bmic:BMR1_01G00055"/>
<organism evidence="4 5">
    <name type="scientific">Babesia microti (strain RI)</name>
    <dbReference type="NCBI Taxonomy" id="1133968"/>
    <lineage>
        <taxon>Eukaryota</taxon>
        <taxon>Sar</taxon>
        <taxon>Alveolata</taxon>
        <taxon>Apicomplexa</taxon>
        <taxon>Aconoidasida</taxon>
        <taxon>Piroplasmida</taxon>
        <taxon>Babesiidae</taxon>
        <taxon>Babesia</taxon>
    </lineage>
</organism>
<dbReference type="GO" id="GO:0000932">
    <property type="term" value="C:P-body"/>
    <property type="evidence" value="ECO:0007669"/>
    <property type="project" value="UniProtKB-SubCell"/>
</dbReference>
<evidence type="ECO:0000256" key="1">
    <source>
        <dbReference type="ARBA" id="ARBA00004201"/>
    </source>
</evidence>
<reference evidence="4 5" key="3">
    <citation type="journal article" date="2016" name="Sci. Rep.">
        <title>Genome-wide diversity and gene expression profiling of Babesia microti isolates identify polymorphic genes that mediate host-pathogen interactions.</title>
        <authorList>
            <person name="Silva J.C."/>
            <person name="Cornillot E."/>
            <person name="McCracken C."/>
            <person name="Usmani-Brown S."/>
            <person name="Dwivedi A."/>
            <person name="Ifeonu O.O."/>
            <person name="Crabtree J."/>
            <person name="Gotia H.T."/>
            <person name="Virji A.Z."/>
            <person name="Reynes C."/>
            <person name="Colinge J."/>
            <person name="Kumar V."/>
            <person name="Lawres L."/>
            <person name="Pazzi J.E."/>
            <person name="Pablo J.V."/>
            <person name="Hung C."/>
            <person name="Brancato J."/>
            <person name="Kumari P."/>
            <person name="Orvis J."/>
            <person name="Tretina K."/>
            <person name="Chibucos M."/>
            <person name="Ott S."/>
            <person name="Sadzewicz L."/>
            <person name="Sengamalay N."/>
            <person name="Shetty A.C."/>
            <person name="Su Q."/>
            <person name="Tallon L."/>
            <person name="Fraser C.M."/>
            <person name="Frutos R."/>
            <person name="Molina D.M."/>
            <person name="Krause P.J."/>
            <person name="Ben Mamoun C."/>
        </authorList>
    </citation>
    <scope>NUCLEOTIDE SEQUENCE [LARGE SCALE GENOMIC DNA]</scope>
    <source>
        <strain evidence="4 5">RI</strain>
    </source>
</reference>
<dbReference type="GeneID" id="24423094"/>
<feature type="compositionally biased region" description="Polar residues" evidence="3">
    <location>
        <begin position="256"/>
        <end position="283"/>
    </location>
</feature>
<evidence type="ECO:0000256" key="3">
    <source>
        <dbReference type="SAM" id="MobiDB-lite"/>
    </source>
</evidence>
<dbReference type="GO" id="GO:0003723">
    <property type="term" value="F:RNA binding"/>
    <property type="evidence" value="ECO:0007669"/>
    <property type="project" value="TreeGrafter"/>
</dbReference>
<dbReference type="PANTHER" id="PTHR21551">
    <property type="entry name" value="TOPOISOMERASE II-ASSOCIATED PROTEIN PAT1"/>
    <property type="match status" value="1"/>
</dbReference>
<dbReference type="VEuPathDB" id="PiroplasmaDB:BMR1_01G00055"/>
<dbReference type="OrthoDB" id="359858at2759"/>
<dbReference type="GO" id="GO:0000290">
    <property type="term" value="P:deadenylation-dependent decapping of nuclear-transcribed mRNA"/>
    <property type="evidence" value="ECO:0007669"/>
    <property type="project" value="InterPro"/>
</dbReference>
<evidence type="ECO:0000313" key="4">
    <source>
        <dbReference type="EMBL" id="SIO73122.1"/>
    </source>
</evidence>
<dbReference type="InterPro" id="IPR039900">
    <property type="entry name" value="Pat1-like"/>
</dbReference>
<dbReference type="PANTHER" id="PTHR21551:SF0">
    <property type="entry name" value="PROTEIN ASSOCIATED WITH TOPO II RELATED-1, ISOFORM A"/>
    <property type="match status" value="1"/>
</dbReference>
<name>A0A1N6LW60_BABMR</name>
<evidence type="ECO:0000313" key="5">
    <source>
        <dbReference type="Proteomes" id="UP000002899"/>
    </source>
</evidence>
<gene>
    <name evidence="4" type="ORF">BMR1_01G00055</name>
</gene>
<protein>
    <submittedName>
        <fullName evidence="4">Uncharacterized protein</fullName>
    </submittedName>
</protein>
<dbReference type="GO" id="GO:0033962">
    <property type="term" value="P:P-body assembly"/>
    <property type="evidence" value="ECO:0007669"/>
    <property type="project" value="TreeGrafter"/>
</dbReference>
<dbReference type="EMBL" id="FO082871">
    <property type="protein sequence ID" value="SIO73122.1"/>
    <property type="molecule type" value="Genomic_DNA"/>
</dbReference>
<proteinExistence type="predicted"/>
<dbReference type="Proteomes" id="UP000002899">
    <property type="component" value="Chromosome I"/>
</dbReference>
<feature type="region of interest" description="Disordered" evidence="3">
    <location>
        <begin position="256"/>
        <end position="285"/>
    </location>
</feature>
<dbReference type="AlphaFoldDB" id="A0A1N6LW60"/>
<evidence type="ECO:0000256" key="2">
    <source>
        <dbReference type="ARBA" id="ARBA00022490"/>
    </source>
</evidence>
<sequence>MDDLIPGEILEDIECLDPEDSYENENDALNFDTFGISESWDNNRHSSSDKRGFDNFDSLKMPDLTSLYLSNNHSNLLNFLSNVETAQDDLLDCRLEEFEVDSPPLKPTPLQNKWDKPSQLKFSNIPNALKTVNAMGAGTNAIMKVKKGPQNCIPALSFDHDLKLLRNMGLFPISSCKLKTDDLQYKIPNQWLPPRTVNKRHISAKTVGSGQDRLFMSTSEFDNILRIQLAQVSKNPKLQNYSGRWNFKLMLNNSQDKQPNFPNTDNQLGSTAHNNNTNISSDENASKIKRFGRTSVACIRHGRKLIYLENSEKSAKEIISTRKRAKWAIEDCYEQLYIILELINSIKSGMGSMEELKIARDQKLLSLYESLTQTNINQSETSEADNVFEEILNIDKGKKMVLRISKTFKPTLKIKLVLEILKCRTLLPLLTQPVDCIDDCNETDNYATKHTIDLFKFVCSAIDQINSKRFSNFITSFLRLPNADELLSRISKSKYGVSFGVVLANKIVQGLESDQLNEQTCRIFIDLISSQDETLYPIIQRIRELTNCTNNSNVMDTFD</sequence>
<keyword evidence="2" id="KW-0963">Cytoplasm</keyword>
<reference evidence="4 5" key="2">
    <citation type="journal article" date="2013" name="PLoS ONE">
        <title>Whole genome mapping and re-organization of the nuclear and mitochondrial genomes of Babesia microti isolates.</title>
        <authorList>
            <person name="Cornillot E."/>
            <person name="Dassouli A."/>
            <person name="Garg A."/>
            <person name="Pachikara N."/>
            <person name="Randazzo S."/>
            <person name="Depoix D."/>
            <person name="Carcy B."/>
            <person name="Delbecq S."/>
            <person name="Frutos R."/>
            <person name="Silva J.C."/>
            <person name="Sutton R."/>
            <person name="Krause P.J."/>
            <person name="Mamoun C.B."/>
        </authorList>
    </citation>
    <scope>NUCLEOTIDE SEQUENCE [LARGE SCALE GENOMIC DNA]</scope>
    <source>
        <strain evidence="4 5">RI</strain>
    </source>
</reference>
<keyword evidence="5" id="KW-1185">Reference proteome</keyword>
<comment type="subcellular location">
    <subcellularLocation>
        <location evidence="1">Cytoplasm</location>
        <location evidence="1">P-body</location>
    </subcellularLocation>
</comment>